<comment type="pathway">
    <text evidence="14">Sulfur metabolism; hydrogen sulfide biosynthesis; sulfite from sulfate: step 1/3.</text>
</comment>
<dbReference type="HAMAP" id="MF_00062">
    <property type="entry name" value="Sulf_adenylyltr_sub1"/>
    <property type="match status" value="1"/>
</dbReference>
<dbReference type="EC" id="2.7.1.25" evidence="15"/>
<dbReference type="InterPro" id="IPR054696">
    <property type="entry name" value="GTP-eEF1A_C"/>
</dbReference>
<dbReference type="InterPro" id="IPR041757">
    <property type="entry name" value="CysN_GTP-bd"/>
</dbReference>
<keyword evidence="8 14" id="KW-0547">Nucleotide-binding</keyword>
<comment type="catalytic activity">
    <reaction evidence="1 15">
        <text>adenosine 5'-phosphosulfate + ATP = 3'-phosphoadenylyl sulfate + ADP + H(+)</text>
        <dbReference type="Rhea" id="RHEA:24152"/>
        <dbReference type="ChEBI" id="CHEBI:15378"/>
        <dbReference type="ChEBI" id="CHEBI:30616"/>
        <dbReference type="ChEBI" id="CHEBI:58243"/>
        <dbReference type="ChEBI" id="CHEBI:58339"/>
        <dbReference type="ChEBI" id="CHEBI:456216"/>
        <dbReference type="EC" id="2.7.1.25"/>
    </reaction>
</comment>
<dbReference type="NCBIfam" id="NF004035">
    <property type="entry name" value="PRK05506.1"/>
    <property type="match status" value="1"/>
</dbReference>
<dbReference type="PROSITE" id="PS00301">
    <property type="entry name" value="G_TR_1"/>
    <property type="match status" value="1"/>
</dbReference>
<keyword evidence="6 14" id="KW-0808">Transferase</keyword>
<comment type="function">
    <text evidence="2">APS kinase catalyzes the synthesis of activated sulfate.</text>
</comment>
<comment type="function">
    <text evidence="12">Proposed to provide activated sulfate for transfer to Nod factor. ATP sulfurylase may be the GTPase, regulating ATP sulfurylase activity.</text>
</comment>
<dbReference type="NCBIfam" id="TIGR00231">
    <property type="entry name" value="small_GTP"/>
    <property type="match status" value="1"/>
</dbReference>
<name>A0A368YME9_9HYPH</name>
<dbReference type="GO" id="GO:0004020">
    <property type="term" value="F:adenylylsulfate kinase activity"/>
    <property type="evidence" value="ECO:0007669"/>
    <property type="project" value="UniProtKB-UniRule"/>
</dbReference>
<sequence>MTSSRSQLGQIKISPAASAAEEINAYMAEQEKKSLLRFLTCGSVDDGKSTLIGRLLYDTKLIFEDQLAALTKDSRKHGTNGEDIDFALLVDGLEAEREQGITIDVAYRFFSTPKRKFIVADTPGHEQYTRNMATGASTADLAIVLVDARQGILRQTRRHSFIASLLGIRNIILAVNKIDLVDYSQDVFDKIVADYQEFASKLGFKTIQAIPLSARFGDNVIGPSANLPWYKGPALLQHLENVPLESTDDARPFRFPVQFVNRPNLDFRGFSGTIASGSVAPGDEVVVAKSGKSSRVKRIVTWDGDLKSAGEGEAVTIVLDDEIEVSRGNMLVAPEARPDVADQFAANVVWFADHALIPGRSYILRTETDQVTATITDLKYRIDINSFAQEAAKSLDLNEVGVVNISTQEPIAFDPYKSNRSTGSFILIDRLTNATVGAGMIDFALRRASNVHWQALDVDKASRAAQKDQKPAVVWFTGLSGSGKSTIANLVEKRLSSLGKHTYILDGDNVRHGLNRDLGFTEEDRVENIRRVGEVAKLMADAGLIVLVSFISPFVSERRMVRELLDDGEFLEIFVDTPFEECAKRDPKGLYAKALRGEIKNFTGVDSPYEAPEHPELHLKTVGRTTEELASEVEKLLVEHGIIFNYDQSSWSI</sequence>
<dbReference type="GO" id="GO:0070814">
    <property type="term" value="P:hydrogen sulfide biosynthetic process"/>
    <property type="evidence" value="ECO:0007669"/>
    <property type="project" value="UniProtKB-UniRule"/>
</dbReference>
<protein>
    <recommendedName>
        <fullName evidence="14 15">Multifunctional fusion protein</fullName>
    </recommendedName>
    <domain>
        <recommendedName>
            <fullName evidence="14">Sulfate adenylyltransferase subunit 1</fullName>
            <ecNumber evidence="14">2.7.7.4</ecNumber>
        </recommendedName>
        <alternativeName>
            <fullName evidence="14">ATP-sulfurylase large subunit</fullName>
        </alternativeName>
        <alternativeName>
            <fullName evidence="14">Sulfate adenylate transferase</fullName>
            <shortName evidence="14">SAT</shortName>
        </alternativeName>
    </domain>
    <domain>
        <recommendedName>
            <fullName evidence="15">Adenylyl-sulfate kinase</fullName>
            <ecNumber evidence="15">2.7.1.25</ecNumber>
        </recommendedName>
        <alternativeName>
            <fullName evidence="15">APS kinase</fullName>
        </alternativeName>
        <alternativeName>
            <fullName evidence="15">ATP adenosine-5'-phosphosulfate 3'-phosphotransferase</fullName>
        </alternativeName>
        <alternativeName>
            <fullName evidence="15">Adenosine-5'-phosphosulfate kinase</fullName>
        </alternativeName>
    </domain>
</protein>
<keyword evidence="15 17" id="KW-0418">Kinase</keyword>
<comment type="function">
    <text evidence="15">Catalyzes the synthesis of activated sulfate.</text>
</comment>
<organism evidence="17 18">
    <name type="scientific">Phyllobacterium bourgognense</name>
    <dbReference type="NCBI Taxonomy" id="314236"/>
    <lineage>
        <taxon>Bacteria</taxon>
        <taxon>Pseudomonadati</taxon>
        <taxon>Pseudomonadota</taxon>
        <taxon>Alphaproteobacteria</taxon>
        <taxon>Hyphomicrobiales</taxon>
        <taxon>Phyllobacteriaceae</taxon>
        <taxon>Phyllobacterium</taxon>
    </lineage>
</organism>
<dbReference type="NCBIfam" id="TIGR00455">
    <property type="entry name" value="apsK"/>
    <property type="match status" value="1"/>
</dbReference>
<dbReference type="InterPro" id="IPR005225">
    <property type="entry name" value="Small_GTP-bd"/>
</dbReference>
<dbReference type="GO" id="GO:0004781">
    <property type="term" value="F:sulfate adenylyltransferase (ATP) activity"/>
    <property type="evidence" value="ECO:0007669"/>
    <property type="project" value="UniProtKB-UniRule"/>
</dbReference>
<dbReference type="UniPathway" id="UPA00140">
    <property type="reaction ID" value="UER00204"/>
</dbReference>
<evidence type="ECO:0000256" key="14">
    <source>
        <dbReference type="HAMAP-Rule" id="MF_00062"/>
    </source>
</evidence>
<dbReference type="InterPro" id="IPR000795">
    <property type="entry name" value="T_Tr_GTP-bd_dom"/>
</dbReference>
<comment type="caution">
    <text evidence="17">The sequence shown here is derived from an EMBL/GenBank/DDBJ whole genome shotgun (WGS) entry which is preliminary data.</text>
</comment>
<feature type="binding site" evidence="14">
    <location>
        <begin position="121"/>
        <end position="125"/>
    </location>
    <ligand>
        <name>GTP</name>
        <dbReference type="ChEBI" id="CHEBI:37565"/>
    </ligand>
</feature>
<dbReference type="InterPro" id="IPR050100">
    <property type="entry name" value="TRAFAC_GTPase_members"/>
</dbReference>
<dbReference type="SUPFAM" id="SSF50447">
    <property type="entry name" value="Translation proteins"/>
    <property type="match status" value="1"/>
</dbReference>
<keyword evidence="15" id="KW-0597">Phosphoprotein</keyword>
<dbReference type="SUPFAM" id="SSF52540">
    <property type="entry name" value="P-loop containing nucleoside triphosphate hydrolases"/>
    <property type="match status" value="2"/>
</dbReference>
<comment type="catalytic activity">
    <reaction evidence="13 14">
        <text>sulfate + ATP + H(+) = adenosine 5'-phosphosulfate + diphosphate</text>
        <dbReference type="Rhea" id="RHEA:18133"/>
        <dbReference type="ChEBI" id="CHEBI:15378"/>
        <dbReference type="ChEBI" id="CHEBI:16189"/>
        <dbReference type="ChEBI" id="CHEBI:30616"/>
        <dbReference type="ChEBI" id="CHEBI:33019"/>
        <dbReference type="ChEBI" id="CHEBI:58243"/>
        <dbReference type="EC" id="2.7.7.4"/>
    </reaction>
</comment>
<comment type="similarity">
    <text evidence="14">Belongs to the TRAFAC class translation factor GTPase superfamily. Classic translation factor GTPase family. CysN/NodQ subfamily.</text>
</comment>
<evidence type="ECO:0000256" key="7">
    <source>
        <dbReference type="ARBA" id="ARBA00022695"/>
    </source>
</evidence>
<dbReference type="FunFam" id="3.40.50.300:FF:000119">
    <property type="entry name" value="Sulfate adenylyltransferase subunit 1"/>
    <property type="match status" value="1"/>
</dbReference>
<comment type="pathway">
    <text evidence="15">Sulfur metabolism; hydrogen sulfide biosynthesis; sulfite from sulfate: step 2/3.</text>
</comment>
<evidence type="ECO:0000256" key="13">
    <source>
        <dbReference type="ARBA" id="ARBA00049370"/>
    </source>
</evidence>
<dbReference type="InterPro" id="IPR044139">
    <property type="entry name" value="CysN_NoDQ_III"/>
</dbReference>
<dbReference type="GO" id="GO:0005525">
    <property type="term" value="F:GTP binding"/>
    <property type="evidence" value="ECO:0007669"/>
    <property type="project" value="UniProtKB-UniRule"/>
</dbReference>
<dbReference type="InterPro" id="IPR009000">
    <property type="entry name" value="Transl_B-barrel_sf"/>
</dbReference>
<evidence type="ECO:0000256" key="3">
    <source>
        <dbReference type="ARBA" id="ARBA00005438"/>
    </source>
</evidence>
<dbReference type="CDD" id="cd04095">
    <property type="entry name" value="CysN_NoDQ_III"/>
    <property type="match status" value="1"/>
</dbReference>
<dbReference type="InterPro" id="IPR011779">
    <property type="entry name" value="SO4_adenylTrfase_lsu"/>
</dbReference>
<dbReference type="GO" id="GO:0000103">
    <property type="term" value="P:sulfate assimilation"/>
    <property type="evidence" value="ECO:0007669"/>
    <property type="project" value="UniProtKB-UniRule"/>
</dbReference>
<dbReference type="NCBIfam" id="TIGR02034">
    <property type="entry name" value="CysN"/>
    <property type="match status" value="1"/>
</dbReference>
<gene>
    <name evidence="15" type="primary">cysC</name>
    <name evidence="14" type="synonym">cysN</name>
    <name evidence="17" type="ORF">C7476_11847</name>
</gene>
<reference evidence="17 18" key="1">
    <citation type="submission" date="2018-07" db="EMBL/GenBank/DDBJ databases">
        <title>Genomic Encyclopedia of Type Strains, Phase III (KMG-III): the genomes of soil and plant-associated and newly described type strains.</title>
        <authorList>
            <person name="Whitman W."/>
        </authorList>
    </citation>
    <scope>NUCLEOTIDE SEQUENCE [LARGE SCALE GENOMIC DNA]</scope>
    <source>
        <strain evidence="17 18">31-25a</strain>
    </source>
</reference>
<evidence type="ECO:0000256" key="4">
    <source>
        <dbReference type="ARBA" id="ARBA00007237"/>
    </source>
</evidence>
<dbReference type="HAMAP" id="MF_00065">
    <property type="entry name" value="Adenylyl_sulf_kinase"/>
    <property type="match status" value="1"/>
</dbReference>
<dbReference type="Pfam" id="PF01583">
    <property type="entry name" value="APS_kinase"/>
    <property type="match status" value="1"/>
</dbReference>
<dbReference type="Gene3D" id="2.40.30.10">
    <property type="entry name" value="Translation factors"/>
    <property type="match status" value="2"/>
</dbReference>
<comment type="similarity">
    <text evidence="15">Belongs to the APS kinase family.</text>
</comment>
<dbReference type="PANTHER" id="PTHR23115">
    <property type="entry name" value="TRANSLATION FACTOR"/>
    <property type="match status" value="1"/>
</dbReference>
<accession>A0A368YME9</accession>
<evidence type="ECO:0000313" key="18">
    <source>
        <dbReference type="Proteomes" id="UP000253324"/>
    </source>
</evidence>
<dbReference type="EC" id="2.7.7.4" evidence="14"/>
<comment type="function">
    <text evidence="14">With CysD forms the ATP sulfurylase (ATPS) that catalyzes the adenylation of sulfate producing adenosine 5'-phosphosulfate (APS) and diphosphate, the first enzymatic step in sulfur assimilation pathway. APS synthesis involves the formation of a high-energy phosphoric-sulfuric acid anhydride bond driven by GTP hydrolysis by CysN coupled to ATP hydrolysis by CysD.</text>
</comment>
<dbReference type="NCBIfam" id="NF003013">
    <property type="entry name" value="PRK03846.1"/>
    <property type="match status" value="1"/>
</dbReference>
<evidence type="ECO:0000256" key="2">
    <source>
        <dbReference type="ARBA" id="ARBA00002357"/>
    </source>
</evidence>
<feature type="active site" description="Phosphoserine intermediate" evidence="15">
    <location>
        <position position="552"/>
    </location>
</feature>
<dbReference type="NCBIfam" id="NF003478">
    <property type="entry name" value="PRK05124.1"/>
    <property type="match status" value="1"/>
</dbReference>
<evidence type="ECO:0000256" key="9">
    <source>
        <dbReference type="ARBA" id="ARBA00022840"/>
    </source>
</evidence>
<comment type="similarity">
    <text evidence="4">In the N-terminal section; belongs to the TRAFAC class translation factor GTPase superfamily. Classic translation factor GTPase family. CysN/NodQ subfamily.</text>
</comment>
<dbReference type="CDD" id="cd04166">
    <property type="entry name" value="CysN_ATPS"/>
    <property type="match status" value="1"/>
</dbReference>
<dbReference type="InterPro" id="IPR002891">
    <property type="entry name" value="APS"/>
</dbReference>
<dbReference type="InterPro" id="IPR059117">
    <property type="entry name" value="APS_kinase_dom"/>
</dbReference>
<dbReference type="GO" id="GO:0005524">
    <property type="term" value="F:ATP binding"/>
    <property type="evidence" value="ECO:0007669"/>
    <property type="project" value="UniProtKB-UniRule"/>
</dbReference>
<keyword evidence="9 14" id="KW-0067">ATP-binding</keyword>
<dbReference type="GO" id="GO:0003924">
    <property type="term" value="F:GTPase activity"/>
    <property type="evidence" value="ECO:0007669"/>
    <property type="project" value="InterPro"/>
</dbReference>
<evidence type="ECO:0000256" key="15">
    <source>
        <dbReference type="HAMAP-Rule" id="MF_00065"/>
    </source>
</evidence>
<evidence type="ECO:0000259" key="16">
    <source>
        <dbReference type="PROSITE" id="PS51722"/>
    </source>
</evidence>
<dbReference type="CDD" id="cd02027">
    <property type="entry name" value="APSK"/>
    <property type="match status" value="1"/>
</dbReference>
<comment type="subunit">
    <text evidence="5">Sulfate-activating enzymes, NodP and NodQ, may be physically associated.</text>
</comment>
<dbReference type="SUPFAM" id="SSF50465">
    <property type="entry name" value="EF-Tu/eEF-1alpha/eIF2-gamma C-terminal domain"/>
    <property type="match status" value="1"/>
</dbReference>
<dbReference type="CDD" id="cd03695">
    <property type="entry name" value="CysN_NodQ_II"/>
    <property type="match status" value="1"/>
</dbReference>
<dbReference type="PRINTS" id="PR00315">
    <property type="entry name" value="ELONGATNFCT"/>
</dbReference>
<evidence type="ECO:0000256" key="10">
    <source>
        <dbReference type="ARBA" id="ARBA00023134"/>
    </source>
</evidence>
<evidence type="ECO:0000313" key="17">
    <source>
        <dbReference type="EMBL" id="RCW79334.1"/>
    </source>
</evidence>
<dbReference type="Pfam" id="PF22594">
    <property type="entry name" value="GTP-eEF1A_C"/>
    <property type="match status" value="1"/>
</dbReference>
<proteinExistence type="inferred from homology"/>
<dbReference type="PROSITE" id="PS51722">
    <property type="entry name" value="G_TR_2"/>
    <property type="match status" value="1"/>
</dbReference>
<feature type="binding site" evidence="15">
    <location>
        <begin position="478"/>
        <end position="485"/>
    </location>
    <ligand>
        <name>ATP</name>
        <dbReference type="ChEBI" id="CHEBI:30616"/>
    </ligand>
</feature>
<dbReference type="Pfam" id="PF00009">
    <property type="entry name" value="GTP_EFTU"/>
    <property type="match status" value="1"/>
</dbReference>
<dbReference type="Gene3D" id="3.40.50.300">
    <property type="entry name" value="P-loop containing nucleotide triphosphate hydrolases"/>
    <property type="match status" value="2"/>
</dbReference>
<comment type="similarity">
    <text evidence="3">In the C-terminal section; belongs to the APS kinase family.</text>
</comment>
<evidence type="ECO:0000256" key="8">
    <source>
        <dbReference type="ARBA" id="ARBA00022741"/>
    </source>
</evidence>
<evidence type="ECO:0000256" key="12">
    <source>
        <dbReference type="ARBA" id="ARBA00024872"/>
    </source>
</evidence>
<dbReference type="InterPro" id="IPR027417">
    <property type="entry name" value="P-loop_NTPase"/>
</dbReference>
<evidence type="ECO:0000256" key="1">
    <source>
        <dbReference type="ARBA" id="ARBA00001823"/>
    </source>
</evidence>
<feature type="binding site" evidence="14">
    <location>
        <begin position="42"/>
        <end position="49"/>
    </location>
    <ligand>
        <name>GTP</name>
        <dbReference type="ChEBI" id="CHEBI:37565"/>
    </ligand>
</feature>
<dbReference type="OrthoDB" id="9804504at2"/>
<feature type="binding site" evidence="14">
    <location>
        <begin position="176"/>
        <end position="179"/>
    </location>
    <ligand>
        <name>GTP</name>
        <dbReference type="ChEBI" id="CHEBI:37565"/>
    </ligand>
</feature>
<dbReference type="EMBL" id="QPJM01000018">
    <property type="protein sequence ID" value="RCW79334.1"/>
    <property type="molecule type" value="Genomic_DNA"/>
</dbReference>
<keyword evidence="7 14" id="KW-0548">Nucleotidyltransferase</keyword>
<comment type="subunit">
    <text evidence="14">Heterodimer composed of CysD, the smaller subunit, and CysN.</text>
</comment>
<dbReference type="Proteomes" id="UP000253324">
    <property type="component" value="Unassembled WGS sequence"/>
</dbReference>
<evidence type="ECO:0000256" key="11">
    <source>
        <dbReference type="ARBA" id="ARBA00023268"/>
    </source>
</evidence>
<dbReference type="InterPro" id="IPR009001">
    <property type="entry name" value="Transl_elong_EF1A/Init_IF2_C"/>
</dbReference>
<keyword evidence="18" id="KW-1185">Reference proteome</keyword>
<dbReference type="AlphaFoldDB" id="A0A368YME9"/>
<feature type="domain" description="Tr-type G" evidence="16">
    <location>
        <begin position="33"/>
        <end position="247"/>
    </location>
</feature>
<evidence type="ECO:0000256" key="5">
    <source>
        <dbReference type="ARBA" id="ARBA00011760"/>
    </source>
</evidence>
<evidence type="ECO:0000256" key="6">
    <source>
        <dbReference type="ARBA" id="ARBA00022679"/>
    </source>
</evidence>
<dbReference type="InterPro" id="IPR044138">
    <property type="entry name" value="CysN_II"/>
</dbReference>
<dbReference type="InterPro" id="IPR031157">
    <property type="entry name" value="G_TR_CS"/>
</dbReference>
<keyword evidence="11" id="KW-0511">Multifunctional enzyme</keyword>
<keyword evidence="10 14" id="KW-0342">GTP-binding</keyword>